<evidence type="ECO:0000256" key="1">
    <source>
        <dbReference type="SAM" id="Phobius"/>
    </source>
</evidence>
<accession>X0ZSB0</accession>
<feature type="non-terminal residue" evidence="3">
    <location>
        <position position="1"/>
    </location>
</feature>
<keyword evidence="1" id="KW-0812">Transmembrane</keyword>
<keyword evidence="1" id="KW-1133">Transmembrane helix</keyword>
<evidence type="ECO:0000313" key="3">
    <source>
        <dbReference type="EMBL" id="GAG72204.1"/>
    </source>
</evidence>
<dbReference type="EMBL" id="BART01001666">
    <property type="protein sequence ID" value="GAG72204.1"/>
    <property type="molecule type" value="Genomic_DNA"/>
</dbReference>
<protein>
    <recommendedName>
        <fullName evidence="2">DUF4349 domain-containing protein</fullName>
    </recommendedName>
</protein>
<gene>
    <name evidence="3" type="ORF">S01H4_05668</name>
</gene>
<reference evidence="3" key="1">
    <citation type="journal article" date="2014" name="Front. Microbiol.">
        <title>High frequency of phylogenetically diverse reductive dehalogenase-homologous genes in deep subseafloor sedimentary metagenomes.</title>
        <authorList>
            <person name="Kawai M."/>
            <person name="Futagami T."/>
            <person name="Toyoda A."/>
            <person name="Takaki Y."/>
            <person name="Nishi S."/>
            <person name="Hori S."/>
            <person name="Arai W."/>
            <person name="Tsubouchi T."/>
            <person name="Morono Y."/>
            <person name="Uchiyama I."/>
            <person name="Ito T."/>
            <person name="Fujiyama A."/>
            <person name="Inagaki F."/>
            <person name="Takami H."/>
        </authorList>
    </citation>
    <scope>NUCLEOTIDE SEQUENCE</scope>
    <source>
        <strain evidence="3">Expedition CK06-06</strain>
    </source>
</reference>
<dbReference type="AlphaFoldDB" id="X0ZSB0"/>
<dbReference type="InterPro" id="IPR025645">
    <property type="entry name" value="DUF4349"/>
</dbReference>
<sequence>PEAVMVEEAMEMEEEYAEEEKIAGDAETQYGEIPVAGDRKVIKTAYIELEVEVGKFEDTLFELINLAEQNGGFISNSRSYSDAEGNLTSGSVTIRIPSNKYSSIINKIKEMGTVKSTSSGGQDITQEYTDLESRLRNYQAQEEVLLDLMKQSKKVSDSLEVQRELSNVQEQIEVIKGRMNYLDDMVSFSTIEVYFYEPEPIKTAADWGFVDALKRGLRGAVSVFNGLMMFLIAASPVLVIIAIILIVIWQVIRARKRRRVKKEQK</sequence>
<name>X0ZSB0_9ZZZZ</name>
<feature type="transmembrane region" description="Helical" evidence="1">
    <location>
        <begin position="227"/>
        <end position="252"/>
    </location>
</feature>
<proteinExistence type="predicted"/>
<comment type="caution">
    <text evidence="3">The sequence shown here is derived from an EMBL/GenBank/DDBJ whole genome shotgun (WGS) entry which is preliminary data.</text>
</comment>
<organism evidence="3">
    <name type="scientific">marine sediment metagenome</name>
    <dbReference type="NCBI Taxonomy" id="412755"/>
    <lineage>
        <taxon>unclassified sequences</taxon>
        <taxon>metagenomes</taxon>
        <taxon>ecological metagenomes</taxon>
    </lineage>
</organism>
<keyword evidence="1" id="KW-0472">Membrane</keyword>
<feature type="domain" description="DUF4349" evidence="2">
    <location>
        <begin position="39"/>
        <end position="249"/>
    </location>
</feature>
<dbReference type="Pfam" id="PF14257">
    <property type="entry name" value="DUF4349"/>
    <property type="match status" value="1"/>
</dbReference>
<evidence type="ECO:0000259" key="2">
    <source>
        <dbReference type="Pfam" id="PF14257"/>
    </source>
</evidence>